<name>A0A2P6V7R2_9CHLO</name>
<dbReference type="EMBL" id="LHPF02000022">
    <property type="protein sequence ID" value="PSC70118.1"/>
    <property type="molecule type" value="Genomic_DNA"/>
</dbReference>
<reference evidence="1 2" key="1">
    <citation type="journal article" date="2018" name="Plant J.">
        <title>Genome sequences of Chlorella sorokiniana UTEX 1602 and Micractinium conductrix SAG 241.80: implications to maltose excretion by a green alga.</title>
        <authorList>
            <person name="Arriola M.B."/>
            <person name="Velmurugan N."/>
            <person name="Zhang Y."/>
            <person name="Plunkett M.H."/>
            <person name="Hondzo H."/>
            <person name="Barney B.M."/>
        </authorList>
    </citation>
    <scope>NUCLEOTIDE SEQUENCE [LARGE SCALE GENOMIC DNA]</scope>
    <source>
        <strain evidence="1 2">SAG 241.80</strain>
    </source>
</reference>
<dbReference type="Proteomes" id="UP000239649">
    <property type="component" value="Unassembled WGS sequence"/>
</dbReference>
<dbReference type="OrthoDB" id="508697at2759"/>
<organism evidence="1 2">
    <name type="scientific">Micractinium conductrix</name>
    <dbReference type="NCBI Taxonomy" id="554055"/>
    <lineage>
        <taxon>Eukaryota</taxon>
        <taxon>Viridiplantae</taxon>
        <taxon>Chlorophyta</taxon>
        <taxon>core chlorophytes</taxon>
        <taxon>Trebouxiophyceae</taxon>
        <taxon>Chlorellales</taxon>
        <taxon>Chlorellaceae</taxon>
        <taxon>Chlorella clade</taxon>
        <taxon>Micractinium</taxon>
    </lineage>
</organism>
<comment type="caution">
    <text evidence="1">The sequence shown here is derived from an EMBL/GenBank/DDBJ whole genome shotgun (WGS) entry which is preliminary data.</text>
</comment>
<evidence type="ECO:0000313" key="1">
    <source>
        <dbReference type="EMBL" id="PSC70118.1"/>
    </source>
</evidence>
<gene>
    <name evidence="1" type="ORF">C2E20_6510</name>
</gene>
<protein>
    <submittedName>
        <fullName evidence="1">Sulfotransferase domain</fullName>
    </submittedName>
</protein>
<evidence type="ECO:0000313" key="2">
    <source>
        <dbReference type="Proteomes" id="UP000239649"/>
    </source>
</evidence>
<keyword evidence="2" id="KW-1185">Reference proteome</keyword>
<proteinExistence type="predicted"/>
<accession>A0A2P6V7R2</accession>
<dbReference type="GO" id="GO:0016740">
    <property type="term" value="F:transferase activity"/>
    <property type="evidence" value="ECO:0007669"/>
    <property type="project" value="UniProtKB-KW"/>
</dbReference>
<dbReference type="AlphaFoldDB" id="A0A2P6V7R2"/>
<sequence>MEAGRASDRHLVFAAFAVVLLVLVTTHYGGPADSLPRFIHVRVTRSGTSEGGGMEPESLPHPAALLFACNHKTGTVQATCFAKSVGRVANVHVRRIYGNATASDVTITLAGIGIRPPQRPPIMRLTKPPTQQCFFGDPFIKKCGFACPQPEVPCDASGAPVLSLDGCVLQLPLLTKGPLGIVHFVRNPWAAVTSAYWYHTQQPPPEKWLTANFSSFLQTMEQQGVPLERVHALGVGEQQGGQPYAEVLRSLPGDRGVQLEFWRSAPDLYAMTRQELAFVHHGTHMQIRFEDVMGSYNATWRRFVQQFYPQDEEAIMHEAQQCDLTSWDKNKLRGSRHVTTSKHSPEEKEQLQRALAGQIDIRWHLCLLAESLGYPPAAVCPQAAAGAAAG</sequence>